<dbReference type="GO" id="GO:0008017">
    <property type="term" value="F:microtubule binding"/>
    <property type="evidence" value="ECO:0007669"/>
    <property type="project" value="InterPro"/>
</dbReference>
<dbReference type="GO" id="GO:0003777">
    <property type="term" value="F:microtubule motor activity"/>
    <property type="evidence" value="ECO:0007669"/>
    <property type="project" value="InterPro"/>
</dbReference>
<dbReference type="InterPro" id="IPR027640">
    <property type="entry name" value="Kinesin-like_fam"/>
</dbReference>
<feature type="domain" description="Kinesin motor" evidence="3">
    <location>
        <begin position="200"/>
        <end position="527"/>
    </location>
</feature>
<evidence type="ECO:0000313" key="4">
    <source>
        <dbReference type="EMBL" id="CAD8458712.1"/>
    </source>
</evidence>
<dbReference type="Gene3D" id="3.40.850.10">
    <property type="entry name" value="Kinesin motor domain"/>
    <property type="match status" value="1"/>
</dbReference>
<dbReference type="PROSITE" id="PS50067">
    <property type="entry name" value="KINESIN_MOTOR_2"/>
    <property type="match status" value="1"/>
</dbReference>
<dbReference type="PRINTS" id="PR00380">
    <property type="entry name" value="KINESINHEAVY"/>
</dbReference>
<evidence type="ECO:0000259" key="3">
    <source>
        <dbReference type="PROSITE" id="PS50067"/>
    </source>
</evidence>
<dbReference type="GO" id="GO:0005524">
    <property type="term" value="F:ATP binding"/>
    <property type="evidence" value="ECO:0007669"/>
    <property type="project" value="UniProtKB-UniRule"/>
</dbReference>
<feature type="compositionally biased region" description="Basic and acidic residues" evidence="2">
    <location>
        <begin position="190"/>
        <end position="215"/>
    </location>
</feature>
<feature type="region of interest" description="Disordered" evidence="2">
    <location>
        <begin position="161"/>
        <end position="227"/>
    </location>
</feature>
<dbReference type="GO" id="GO:0005875">
    <property type="term" value="C:microtubule associated complex"/>
    <property type="evidence" value="ECO:0007669"/>
    <property type="project" value="TreeGrafter"/>
</dbReference>
<dbReference type="InterPro" id="IPR036961">
    <property type="entry name" value="Kinesin_motor_dom_sf"/>
</dbReference>
<feature type="binding site" evidence="1">
    <location>
        <begin position="288"/>
        <end position="295"/>
    </location>
    <ligand>
        <name>ATP</name>
        <dbReference type="ChEBI" id="CHEBI:30616"/>
    </ligand>
</feature>
<dbReference type="GO" id="GO:0007018">
    <property type="term" value="P:microtubule-based movement"/>
    <property type="evidence" value="ECO:0007669"/>
    <property type="project" value="InterPro"/>
</dbReference>
<dbReference type="AlphaFoldDB" id="A0A7S0DLH3"/>
<gene>
    <name evidence="4" type="ORF">LAMO00422_LOCUS17663</name>
</gene>
<dbReference type="EMBL" id="HBEM01025988">
    <property type="protein sequence ID" value="CAD8458712.1"/>
    <property type="molecule type" value="Transcribed_RNA"/>
</dbReference>
<sequence length="609" mass="68638">MVARVAGMSAQACVLASKGGEYLFRVIEFALDWKDRGALPVVCKGWRAWAASNNPHSKYWTTMGECLEREVWLSVSTLGFRRTKSPREAFFAVFFRRHFADREKKESSFTMRVAVRFRPDRKDRKGEQKMRRVVIPLHQRIQMVKASTSNLKDRNEAIKNFMLSSRGSREKERSSIKQPNRRNTHSAPPRNRDREVKSDRKSRRPDLKGEFESGKEGGSIGEEGEGIVSIDEKTSKVVMLAKGVGLRGFDFDTVLDDKSSQSGVYENSASELVHEFMNGYNCCIFVYGQTGSGKTHTMFGPEDHKSPGVVWQACNQIMRKVEQRRRFKCQSTVGVSYVEVFGDQVTDLLSEIGVVSDNKVAAREFVLKGRVEQEVKSIQSLRDFLLQGEARKRRAATAMNERSSRAHTLLIIRLRQVDETTGAAVESRLILADLGGAEQVNLSKVEGERLKEAVHINLGLLALKKCIDALKRKEKFVPFGDSMLTKLLSSALGGNSKTGVIVCASKEPVNSAMTMQSLRFGEKCRSIQSTASQARAIALSVLEELNKQIAECEAVIKKKERWENRRVEREDIDGTTEVLFKSYLVGAEEERKLLEDLVIRRARFLGSFS</sequence>
<organism evidence="4">
    <name type="scientific">Amorphochlora amoebiformis</name>
    <dbReference type="NCBI Taxonomy" id="1561963"/>
    <lineage>
        <taxon>Eukaryota</taxon>
        <taxon>Sar</taxon>
        <taxon>Rhizaria</taxon>
        <taxon>Cercozoa</taxon>
        <taxon>Chlorarachniophyceae</taxon>
        <taxon>Amorphochlora</taxon>
    </lineage>
</organism>
<evidence type="ECO:0000256" key="1">
    <source>
        <dbReference type="PROSITE-ProRule" id="PRU00283"/>
    </source>
</evidence>
<protein>
    <recommendedName>
        <fullName evidence="3">Kinesin motor domain-containing protein</fullName>
    </recommendedName>
</protein>
<comment type="similarity">
    <text evidence="1">Belongs to the TRAFAC class myosin-kinesin ATPase superfamily. Kinesin family.</text>
</comment>
<dbReference type="PANTHER" id="PTHR47969">
    <property type="entry name" value="CHROMOSOME-ASSOCIATED KINESIN KIF4A-RELATED"/>
    <property type="match status" value="1"/>
</dbReference>
<reference evidence="4" key="1">
    <citation type="submission" date="2021-01" db="EMBL/GenBank/DDBJ databases">
        <authorList>
            <person name="Corre E."/>
            <person name="Pelletier E."/>
            <person name="Niang G."/>
            <person name="Scheremetjew M."/>
            <person name="Finn R."/>
            <person name="Kale V."/>
            <person name="Holt S."/>
            <person name="Cochrane G."/>
            <person name="Meng A."/>
            <person name="Brown T."/>
            <person name="Cohen L."/>
        </authorList>
    </citation>
    <scope>NUCLEOTIDE SEQUENCE</scope>
    <source>
        <strain evidence="4">CCMP2058</strain>
    </source>
</reference>
<dbReference type="GO" id="GO:0007052">
    <property type="term" value="P:mitotic spindle organization"/>
    <property type="evidence" value="ECO:0007669"/>
    <property type="project" value="TreeGrafter"/>
</dbReference>
<dbReference type="InterPro" id="IPR001752">
    <property type="entry name" value="Kinesin_motor_dom"/>
</dbReference>
<dbReference type="GO" id="GO:0051231">
    <property type="term" value="P:spindle elongation"/>
    <property type="evidence" value="ECO:0007669"/>
    <property type="project" value="TreeGrafter"/>
</dbReference>
<keyword evidence="1" id="KW-0505">Motor protein</keyword>
<dbReference type="SMART" id="SM00129">
    <property type="entry name" value="KISc"/>
    <property type="match status" value="1"/>
</dbReference>
<dbReference type="Pfam" id="PF00225">
    <property type="entry name" value="Kinesin"/>
    <property type="match status" value="1"/>
</dbReference>
<accession>A0A7S0DLH3</accession>
<dbReference type="InterPro" id="IPR027417">
    <property type="entry name" value="P-loop_NTPase"/>
</dbReference>
<keyword evidence="1" id="KW-0067">ATP-binding</keyword>
<proteinExistence type="inferred from homology"/>
<keyword evidence="1" id="KW-0547">Nucleotide-binding</keyword>
<name>A0A7S0DLH3_9EUKA</name>
<evidence type="ECO:0000256" key="2">
    <source>
        <dbReference type="SAM" id="MobiDB-lite"/>
    </source>
</evidence>
<dbReference type="PANTHER" id="PTHR47969:SF29">
    <property type="entry name" value="KINESIN-LIKE PROTEIN"/>
    <property type="match status" value="1"/>
</dbReference>
<dbReference type="SUPFAM" id="SSF52540">
    <property type="entry name" value="P-loop containing nucleoside triphosphate hydrolases"/>
    <property type="match status" value="1"/>
</dbReference>